<sequence>MSLKSHFARFLAHRPTRLHFCAHSHHPWPDVSFDAQQRAWLDAAELMDDKWTRIFGEIVPAAQHHLARLLNLPDHASLCFGANTHEFLTRLLSDIDARPLRVLTTDSEFLSFERQMRRLEEAGLAEVERVPVQPFDSFSERFGAAARAGGQHLVWFSHVFYNTGYWIEDLLPLVDAVSSTRSLVVVDGYHAFMAVPVDLGRIAARAFYLGGGYKYAMSGEGAAWMHCPPGYASRPLNTGWFAGFASLTDDGRGTVPYAEDGSRFWGATFDPTALYRLNAVMDWARRHQLSASVIRAHVLELQRDFLAALDRLYHPVLARARLQPPEPHPRGSFLTFSHPQAHVVQRRLHEAEVITDVRGDHLRIGFGLYHDRSDVDELLRRIARLPSLPA</sequence>
<keyword evidence="1" id="KW-0662">Pyridine nucleotide biosynthesis</keyword>
<evidence type="ECO:0000256" key="2">
    <source>
        <dbReference type="ARBA" id="ARBA00022801"/>
    </source>
</evidence>
<evidence type="ECO:0000256" key="1">
    <source>
        <dbReference type="ARBA" id="ARBA00022642"/>
    </source>
</evidence>
<dbReference type="InterPro" id="IPR015422">
    <property type="entry name" value="PyrdxlP-dep_Trfase_small"/>
</dbReference>
<dbReference type="SUPFAM" id="SSF53383">
    <property type="entry name" value="PLP-dependent transferases"/>
    <property type="match status" value="1"/>
</dbReference>
<accession>A0A318EIN4</accession>
<dbReference type="GO" id="GO:0030170">
    <property type="term" value="F:pyridoxal phosphate binding"/>
    <property type="evidence" value="ECO:0007669"/>
    <property type="project" value="InterPro"/>
</dbReference>
<proteinExistence type="predicted"/>
<evidence type="ECO:0000313" key="5">
    <source>
        <dbReference type="Proteomes" id="UP000248330"/>
    </source>
</evidence>
<protein>
    <submittedName>
        <fullName evidence="4">Selenocysteine lyase/cysteine desulfurase</fullName>
    </submittedName>
</protein>
<keyword evidence="5" id="KW-1185">Reference proteome</keyword>
<dbReference type="AlphaFoldDB" id="A0A318EIN4"/>
<dbReference type="InterPro" id="IPR015424">
    <property type="entry name" value="PyrdxlP-dep_Trfase"/>
</dbReference>
<dbReference type="RefSeq" id="WP_110263173.1">
    <property type="nucleotide sequence ID" value="NZ_CAWNXA010000001.1"/>
</dbReference>
<keyword evidence="2" id="KW-0378">Hydrolase</keyword>
<reference evidence="4 5" key="1">
    <citation type="submission" date="2018-04" db="EMBL/GenBank/DDBJ databases">
        <title>Genomic Encyclopedia of Type Strains, Phase IV (KMG-IV): sequencing the most valuable type-strain genomes for metagenomic binning, comparative biology and taxonomic classification.</title>
        <authorList>
            <person name="Goeker M."/>
        </authorList>
    </citation>
    <scope>NUCLEOTIDE SEQUENCE [LARGE SCALE GENOMIC DNA]</scope>
    <source>
        <strain evidence="4 5">DSM 104150</strain>
    </source>
</reference>
<dbReference type="Gene3D" id="3.40.640.10">
    <property type="entry name" value="Type I PLP-dependent aspartate aminotransferase-like (Major domain)"/>
    <property type="match status" value="1"/>
</dbReference>
<name>A0A318EIN4_9GAMM</name>
<comment type="caution">
    <text evidence="4">The sequence shown here is derived from an EMBL/GenBank/DDBJ whole genome shotgun (WGS) entry which is preliminary data.</text>
</comment>
<dbReference type="OrthoDB" id="5501089at2"/>
<dbReference type="GO" id="GO:0006569">
    <property type="term" value="P:L-tryptophan catabolic process"/>
    <property type="evidence" value="ECO:0007669"/>
    <property type="project" value="InterPro"/>
</dbReference>
<keyword evidence="4" id="KW-0456">Lyase</keyword>
<keyword evidence="3" id="KW-0663">Pyridoxal phosphate</keyword>
<dbReference type="GO" id="GO:0016829">
    <property type="term" value="F:lyase activity"/>
    <property type="evidence" value="ECO:0007669"/>
    <property type="project" value="UniProtKB-KW"/>
</dbReference>
<dbReference type="InterPro" id="IPR015421">
    <property type="entry name" value="PyrdxlP-dep_Trfase_major"/>
</dbReference>
<dbReference type="Pfam" id="PF22580">
    <property type="entry name" value="KYNU_C"/>
    <property type="match status" value="1"/>
</dbReference>
<dbReference type="Proteomes" id="UP000248330">
    <property type="component" value="Unassembled WGS sequence"/>
</dbReference>
<gene>
    <name evidence="4" type="ORF">C8D93_10149</name>
</gene>
<dbReference type="InterPro" id="IPR010111">
    <property type="entry name" value="Kynureninase"/>
</dbReference>
<dbReference type="GO" id="GO:0030429">
    <property type="term" value="F:kynureninase activity"/>
    <property type="evidence" value="ECO:0007669"/>
    <property type="project" value="InterPro"/>
</dbReference>
<dbReference type="Gene3D" id="3.90.1150.10">
    <property type="entry name" value="Aspartate Aminotransferase, domain 1"/>
    <property type="match status" value="1"/>
</dbReference>
<evidence type="ECO:0000313" key="4">
    <source>
        <dbReference type="EMBL" id="PXV71011.1"/>
    </source>
</evidence>
<dbReference type="EMBL" id="QICN01000001">
    <property type="protein sequence ID" value="PXV71011.1"/>
    <property type="molecule type" value="Genomic_DNA"/>
</dbReference>
<dbReference type="GO" id="GO:0009435">
    <property type="term" value="P:NAD+ biosynthetic process"/>
    <property type="evidence" value="ECO:0007669"/>
    <property type="project" value="InterPro"/>
</dbReference>
<organism evidence="4 5">
    <name type="scientific">Sinimarinibacterium flocculans</name>
    <dbReference type="NCBI Taxonomy" id="985250"/>
    <lineage>
        <taxon>Bacteria</taxon>
        <taxon>Pseudomonadati</taxon>
        <taxon>Pseudomonadota</taxon>
        <taxon>Gammaproteobacteria</taxon>
        <taxon>Nevskiales</taxon>
        <taxon>Nevskiaceae</taxon>
        <taxon>Sinimarinibacterium</taxon>
    </lineage>
</organism>
<dbReference type="GO" id="GO:0005737">
    <property type="term" value="C:cytoplasm"/>
    <property type="evidence" value="ECO:0007669"/>
    <property type="project" value="InterPro"/>
</dbReference>
<evidence type="ECO:0000256" key="3">
    <source>
        <dbReference type="ARBA" id="ARBA00022898"/>
    </source>
</evidence>